<dbReference type="HOGENOM" id="CLU_030671_3_3_5"/>
<dbReference type="Gene3D" id="3.50.30.50">
    <property type="entry name" value="Putative cyclase"/>
    <property type="match status" value="1"/>
</dbReference>
<dbReference type="eggNOG" id="COG1878">
    <property type="taxonomic scope" value="Bacteria"/>
</dbReference>
<dbReference type="GO" id="GO:0019441">
    <property type="term" value="P:L-tryptophan catabolic process to kynurenine"/>
    <property type="evidence" value="ECO:0007669"/>
    <property type="project" value="InterPro"/>
</dbReference>
<protein>
    <submittedName>
        <fullName evidence="1">Putative cyclase</fullName>
    </submittedName>
</protein>
<dbReference type="EMBL" id="CP000390">
    <property type="protein sequence ID" value="ABG61884.1"/>
    <property type="molecule type" value="Genomic_DNA"/>
</dbReference>
<proteinExistence type="predicted"/>
<dbReference type="AlphaFoldDB" id="Q11L41"/>
<dbReference type="STRING" id="266779.Meso_0480"/>
<dbReference type="PANTHER" id="PTHR43564">
    <property type="entry name" value="KYNURENINE FORMAMIDASE-LIKE PROTEIN"/>
    <property type="match status" value="1"/>
</dbReference>
<sequence length="261" mass="29008">MARRFIDLSVPLENDLPADPPGYELSIDYKSHQDTLPMLLGRYKGLSARDLPNSEAFANEHIKLSTHNGTHVDAPWHYSSTMEDGSRSLTIDQMPLDWFFRPGVKLDFREFEDGYVVQPRDIEAELARIGYELKPFDIVVINTAAGAAFGKPGYHKRGCGIGRDATLYLTSQGVRVAGIDSWSWDASYEHMAKVYEATSDASIIWEGHRAGRKTAYCHIEKLHNLESLPAFGFDVACFPVKITGGSAGWTRAVAIIDEPGD</sequence>
<reference evidence="1" key="1">
    <citation type="submission" date="2006-06" db="EMBL/GenBank/DDBJ databases">
        <title>Complete sequence of chromosome of Chelativorans sp. BNC1.</title>
        <authorList>
            <consortium name="US DOE Joint Genome Institute"/>
            <person name="Copeland A."/>
            <person name="Lucas S."/>
            <person name="Lapidus A."/>
            <person name="Barry K."/>
            <person name="Detter J.C."/>
            <person name="Glavina del Rio T."/>
            <person name="Hammon N."/>
            <person name="Israni S."/>
            <person name="Dalin E."/>
            <person name="Tice H."/>
            <person name="Pitluck S."/>
            <person name="Chertkov O."/>
            <person name="Brettin T."/>
            <person name="Bruce D."/>
            <person name="Han C."/>
            <person name="Tapia R."/>
            <person name="Gilna P."/>
            <person name="Schmutz J."/>
            <person name="Larimer F."/>
            <person name="Land M."/>
            <person name="Hauser L."/>
            <person name="Kyrpides N."/>
            <person name="Mikhailova N."/>
            <person name="Richardson P."/>
        </authorList>
    </citation>
    <scope>NUCLEOTIDE SEQUENCE</scope>
    <source>
        <strain evidence="1">BNC1</strain>
    </source>
</reference>
<dbReference type="Pfam" id="PF04199">
    <property type="entry name" value="Cyclase"/>
    <property type="match status" value="1"/>
</dbReference>
<organism evidence="1">
    <name type="scientific">Chelativorans sp. (strain BNC1)</name>
    <dbReference type="NCBI Taxonomy" id="266779"/>
    <lineage>
        <taxon>Bacteria</taxon>
        <taxon>Pseudomonadati</taxon>
        <taxon>Pseudomonadota</taxon>
        <taxon>Alphaproteobacteria</taxon>
        <taxon>Hyphomicrobiales</taxon>
        <taxon>Phyllobacteriaceae</taxon>
        <taxon>Chelativorans</taxon>
    </lineage>
</organism>
<name>Q11L41_CHESB</name>
<dbReference type="InterPro" id="IPR037175">
    <property type="entry name" value="KFase_sf"/>
</dbReference>
<dbReference type="GO" id="GO:0004061">
    <property type="term" value="F:arylformamidase activity"/>
    <property type="evidence" value="ECO:0007669"/>
    <property type="project" value="InterPro"/>
</dbReference>
<gene>
    <name evidence="1" type="ordered locus">Meso_0480</name>
</gene>
<evidence type="ECO:0000313" key="1">
    <source>
        <dbReference type="EMBL" id="ABG61884.1"/>
    </source>
</evidence>
<dbReference type="KEGG" id="mes:Meso_0480"/>
<accession>Q11L41</accession>
<dbReference type="OrthoDB" id="9777007at2"/>
<dbReference type="PANTHER" id="PTHR43564:SF2">
    <property type="entry name" value="BLR6059 PROTEIN"/>
    <property type="match status" value="1"/>
</dbReference>
<dbReference type="InterPro" id="IPR007325">
    <property type="entry name" value="KFase/CYL"/>
</dbReference>
<dbReference type="SUPFAM" id="SSF102198">
    <property type="entry name" value="Putative cyclase"/>
    <property type="match status" value="1"/>
</dbReference>